<keyword evidence="4" id="KW-1185">Reference proteome</keyword>
<dbReference type="Proteomes" id="UP001233271">
    <property type="component" value="Chromosome 1"/>
</dbReference>
<feature type="compositionally biased region" description="Low complexity" evidence="1">
    <location>
        <begin position="112"/>
        <end position="122"/>
    </location>
</feature>
<accession>A0AA48I490</accession>
<feature type="region of interest" description="Disordered" evidence="1">
    <location>
        <begin position="1295"/>
        <end position="1455"/>
    </location>
</feature>
<dbReference type="Gene3D" id="3.10.260.10">
    <property type="entry name" value="Transcription regulator HTH, APSES-type DNA-binding domain"/>
    <property type="match status" value="1"/>
</dbReference>
<evidence type="ECO:0000313" key="4">
    <source>
        <dbReference type="Proteomes" id="UP001233271"/>
    </source>
</evidence>
<reference evidence="3" key="1">
    <citation type="journal article" date="2023" name="BMC Genomics">
        <title>Chromosome-level genome assemblies of Cutaneotrichosporon spp. (Trichosporonales, Basidiomycota) reveal imbalanced evolution between nucleotide sequences and chromosome synteny.</title>
        <authorList>
            <person name="Kobayashi Y."/>
            <person name="Kayamori A."/>
            <person name="Aoki K."/>
            <person name="Shiwa Y."/>
            <person name="Matsutani M."/>
            <person name="Fujita N."/>
            <person name="Sugita T."/>
            <person name="Iwasaki W."/>
            <person name="Tanaka N."/>
            <person name="Takashima M."/>
        </authorList>
    </citation>
    <scope>NUCLEOTIDE SEQUENCE</scope>
    <source>
        <strain evidence="3">HIS019</strain>
    </source>
</reference>
<dbReference type="InterPro" id="IPR036887">
    <property type="entry name" value="HTH_APSES_sf"/>
</dbReference>
<evidence type="ECO:0000313" key="3">
    <source>
        <dbReference type="EMBL" id="BEI87580.1"/>
    </source>
</evidence>
<evidence type="ECO:0000256" key="1">
    <source>
        <dbReference type="SAM" id="MobiDB-lite"/>
    </source>
</evidence>
<feature type="compositionally biased region" description="Low complexity" evidence="1">
    <location>
        <begin position="993"/>
        <end position="1024"/>
    </location>
</feature>
<organism evidence="3 4">
    <name type="scientific">Cutaneotrichosporon cavernicola</name>
    <dbReference type="NCBI Taxonomy" id="279322"/>
    <lineage>
        <taxon>Eukaryota</taxon>
        <taxon>Fungi</taxon>
        <taxon>Dikarya</taxon>
        <taxon>Basidiomycota</taxon>
        <taxon>Agaricomycotina</taxon>
        <taxon>Tremellomycetes</taxon>
        <taxon>Trichosporonales</taxon>
        <taxon>Trichosporonaceae</taxon>
        <taxon>Cutaneotrichosporon</taxon>
    </lineage>
</organism>
<feature type="compositionally biased region" description="Pro residues" evidence="1">
    <location>
        <begin position="978"/>
        <end position="992"/>
    </location>
</feature>
<feature type="compositionally biased region" description="Basic and acidic residues" evidence="1">
    <location>
        <begin position="219"/>
        <end position="228"/>
    </location>
</feature>
<feature type="region of interest" description="Disordered" evidence="1">
    <location>
        <begin position="609"/>
        <end position="643"/>
    </location>
</feature>
<feature type="domain" description="HTH APSES-type" evidence="2">
    <location>
        <begin position="1158"/>
        <end position="1283"/>
    </location>
</feature>
<feature type="region of interest" description="Disordered" evidence="1">
    <location>
        <begin position="864"/>
        <end position="1155"/>
    </location>
</feature>
<dbReference type="SUPFAM" id="SSF54616">
    <property type="entry name" value="DNA-binding domain of Mlu1-box binding protein MBP1"/>
    <property type="match status" value="1"/>
</dbReference>
<proteinExistence type="predicted"/>
<dbReference type="GeneID" id="85491451"/>
<feature type="compositionally biased region" description="Low complexity" evidence="1">
    <location>
        <begin position="1086"/>
        <end position="1111"/>
    </location>
</feature>
<feature type="region of interest" description="Disordered" evidence="1">
    <location>
        <begin position="112"/>
        <end position="252"/>
    </location>
</feature>
<feature type="compositionally biased region" description="Low complexity" evidence="1">
    <location>
        <begin position="1122"/>
        <end position="1154"/>
    </location>
</feature>
<feature type="compositionally biased region" description="Low complexity" evidence="1">
    <location>
        <begin position="1365"/>
        <end position="1394"/>
    </location>
</feature>
<dbReference type="GO" id="GO:0003677">
    <property type="term" value="F:DNA binding"/>
    <property type="evidence" value="ECO:0007669"/>
    <property type="project" value="InterPro"/>
</dbReference>
<feature type="compositionally biased region" description="Basic and acidic residues" evidence="1">
    <location>
        <begin position="915"/>
        <end position="938"/>
    </location>
</feature>
<gene>
    <name evidence="3" type="ORF">CcaverHIS019_0102980</name>
</gene>
<feature type="compositionally biased region" description="Low complexity" evidence="1">
    <location>
        <begin position="943"/>
        <end position="977"/>
    </location>
</feature>
<dbReference type="PROSITE" id="PS51299">
    <property type="entry name" value="HTH_APSES"/>
    <property type="match status" value="1"/>
</dbReference>
<feature type="region of interest" description="Disordered" evidence="1">
    <location>
        <begin position="763"/>
        <end position="808"/>
    </location>
</feature>
<feature type="region of interest" description="Disordered" evidence="1">
    <location>
        <begin position="658"/>
        <end position="688"/>
    </location>
</feature>
<feature type="compositionally biased region" description="Pro residues" evidence="1">
    <location>
        <begin position="1395"/>
        <end position="1404"/>
    </location>
</feature>
<name>A0AA48I490_9TREE</name>
<dbReference type="RefSeq" id="XP_060452846.1">
    <property type="nucleotide sequence ID" value="XM_060598766.1"/>
</dbReference>
<dbReference type="EMBL" id="AP028212">
    <property type="protein sequence ID" value="BEI87580.1"/>
    <property type="molecule type" value="Genomic_DNA"/>
</dbReference>
<dbReference type="InterPro" id="IPR003163">
    <property type="entry name" value="Tscrpt_reg_HTH_APSES-type"/>
</dbReference>
<sequence>MGNIALSPDELASVAFENGWLRPPSVAVAPGAMIQNAIRTHQSRCSKSSPARKPLLVKYQLSGSMAEAVLEPSLHPQAFEGPSRPKGPVWYLSPDVGRAKWRNPFTGIVVPKAPVRKPAAPRQRSIKPAPSKDSSSTHKGRHRKDGSATPALVTDSSSSQAPPRIKLRLSAAGGGDAASQQGEDSDAPSAVDMSRDTSRSQTVDSTVFPCSSPPTSPPSERRRERRSVFDSSESESSSDDEDAPQLRPSQRRFVLPTFPPLAADHPRFVQQPRMSPLGELFFSSIQTPTQLPQPLPAHSPFPCHALDNTIWGARRTVDDEPIGCDTSSSEDEEMRDPDWGTGSGVIVKAEDEQLNAELPEGIKQLEVEAKVAATTCAMSKLFSLDEPPATAVVYNQLDNLSSSDTSSRTESSTTTVNHKFHGKLKSVTCSNALPAWSASSPVQSPNMAGRSLPAFVETSPTSFFRTARDWESRTIAMDVDMDQGESWLDESGQLPVHAEETFSDLEVGSTVGDISTPERDRALQTAEWAQTTSALSMNIKQEPEDYYPSPAATSEHSSILSAPSRESSVSTASSPLSELPDLDSDDNDEDYEYEVLIGPESVHLDELDSWLPGASKPHTTPGRGRGRTRQDPSRSSWGGIGVNNPFVPCPSTISKFVPPALVRKRSQRSSSRRNRSTPRKAERITPAPSPAEVVVINVSPKAKSALSTASDDMELDEAIGTAELEKAAAEAFAEAVAREEELRRVRKQREWDECLRTFANACPTVSTSTDSGSTSPGEATPSSSSAGPSTQPTPWPEMSPNWGSTDNICDMAPHPTTLSPLALQMTPIVPTADIAMMAMLSKADPDAMALDLTPEDLEELAAQLPPTAPPPLPAVPTTVTVPQGPSNRSPPKKVLNIAPRPPGVQVALKPLKPKPTQDADKEKGDKAEKAEKPAERPKPVKQKSGSSSKSGPTAAVAAAAATATAATAAAAAVAAAPPFGPAIAPAPVPAGPAPATVKSSTSAAASAPATAPQALAPNPAAATPAAPPAPCPPRQAVSVPSQQIATPVPHSAPVAQPAPAPTAAPTPTLRAAVGSSAVPSQPVSKPHSQTSSQPTSHTPSQASSQGQSQPPTRTVSPVARITTASPTGSAASASTSASTPSSTTSTQSRPGGTTKRLLPGIDACVVDNLPCYSHIWDNPKGGRCTVLRRLDTDFVNGTALLTALGVAPTRIPEFLNGPSPTLASHRTVPLISPQGMHHAPGVPGVWIPLVEARGLAAKLSLQEATLLANILREDLFQLFKQLAGISLRHTSSTESFGMPFVTQPLGQRGKVPPRPQQQPVRHPVTTNGVPINGKPPLVRQPTQQPDGCPQPKRRRSTVAVPGATGPQVMQQGATQQQPAQLKAPQPQVQAQAPQPGQPPAPPLAPATAAVRRPSAPVLPKVALAPSQPPMTRAQQAKIAPAPPARRTRAALSGTK</sequence>
<protein>
    <recommendedName>
        <fullName evidence="2">HTH APSES-type domain-containing protein</fullName>
    </recommendedName>
</protein>
<dbReference type="KEGG" id="ccac:CcaHIS019_0102980"/>
<feature type="compositionally biased region" description="Acidic residues" evidence="1">
    <location>
        <begin position="232"/>
        <end position="243"/>
    </location>
</feature>
<feature type="compositionally biased region" description="Low complexity" evidence="1">
    <location>
        <begin position="764"/>
        <end position="790"/>
    </location>
</feature>
<feature type="compositionally biased region" description="Basic residues" evidence="1">
    <location>
        <begin position="662"/>
        <end position="678"/>
    </location>
</feature>
<feature type="compositionally biased region" description="Polar residues" evidence="1">
    <location>
        <begin position="551"/>
        <end position="572"/>
    </location>
</feature>
<evidence type="ECO:0000259" key="2">
    <source>
        <dbReference type="PROSITE" id="PS51299"/>
    </source>
</evidence>
<feature type="region of interest" description="Disordered" evidence="1">
    <location>
        <begin position="319"/>
        <end position="338"/>
    </location>
</feature>
<feature type="region of interest" description="Disordered" evidence="1">
    <location>
        <begin position="534"/>
        <end position="588"/>
    </location>
</feature>